<dbReference type="AlphaFoldDB" id="A0A6N7WA00"/>
<evidence type="ECO:0000313" key="1">
    <source>
        <dbReference type="EMBL" id="MSS85303.1"/>
    </source>
</evidence>
<dbReference type="EMBL" id="VULO01000015">
    <property type="protein sequence ID" value="MSS85303.1"/>
    <property type="molecule type" value="Genomic_DNA"/>
</dbReference>
<proteinExistence type="predicted"/>
<gene>
    <name evidence="1" type="ORF">FYJ24_11170</name>
</gene>
<evidence type="ECO:0000313" key="2">
    <source>
        <dbReference type="Proteomes" id="UP000470875"/>
    </source>
</evidence>
<keyword evidence="2" id="KW-1185">Reference proteome</keyword>
<reference evidence="1 2" key="1">
    <citation type="submission" date="2019-08" db="EMBL/GenBank/DDBJ databases">
        <title>In-depth cultivation of the pig gut microbiome towards novel bacterial diversity and tailored functional studies.</title>
        <authorList>
            <person name="Wylensek D."/>
            <person name="Hitch T.C.A."/>
            <person name="Clavel T."/>
        </authorList>
    </citation>
    <scope>NUCLEOTIDE SEQUENCE [LARGE SCALE GENOMIC DNA]</scope>
    <source>
        <strain evidence="1 2">WB03_NA08</strain>
    </source>
</reference>
<name>A0A6N7WA00_9ACTO</name>
<organism evidence="1 2">
    <name type="scientific">Scrofimicrobium canadense</name>
    <dbReference type="NCBI Taxonomy" id="2652290"/>
    <lineage>
        <taxon>Bacteria</taxon>
        <taxon>Bacillati</taxon>
        <taxon>Actinomycetota</taxon>
        <taxon>Actinomycetes</taxon>
        <taxon>Actinomycetales</taxon>
        <taxon>Actinomycetaceae</taxon>
        <taxon>Scrofimicrobium</taxon>
    </lineage>
</organism>
<accession>A0A6N7WA00</accession>
<dbReference type="InterPro" id="IPR043737">
    <property type="entry name" value="DUF5682"/>
</dbReference>
<sequence>MDHDGTHAREAVMSELVQQRASGADGPIVVITGAFHTLALLEFLDGVDEAAWLGKADLDELALSRPAWLIRFDFARLDSLRGYGEGMPAPGFWQRVWSGRDKPADEVTMGVLLDIAEAIRRGGEQLSTPDVIEAAEQALRLAELRGRTRPGRTDVLDAMSGCFVRDESGFRGPVGAAITEVFGGTQLGEVPPGLASPPLIEEVRERARKLRLVISDASVRTVSLDTARKPGHVRRREFLAQMRLSGSGFARQVSGADLVAGTDLGLIHEEWEYACLKDSVDDEHSVDSTLACLQAVAWLVADEARISLTGYSELLCSIIETGLANVAYHVSSLGGLPEDEADEACQTVLKLRELLVFLGSSSKFEMIEVEAPMRELSRLRDEETSSQLHGCLVGIAHEDGDLDVAGLMREVRANLHPGVAAGRLSGFVGGLLRASPGAILHSAEFLETLNSRLGELDENSFLQVLPELRKAITWLRPTETHDLATRIAELVGTTAGELDVVMRIDPADITRARAVELSLVESFVRDGIEVPPL</sequence>
<dbReference type="Pfam" id="PF18934">
    <property type="entry name" value="DUF5682"/>
    <property type="match status" value="2"/>
</dbReference>
<protein>
    <submittedName>
        <fullName evidence="1">Uncharacterized protein</fullName>
    </submittedName>
</protein>
<dbReference type="Proteomes" id="UP000470875">
    <property type="component" value="Unassembled WGS sequence"/>
</dbReference>
<comment type="caution">
    <text evidence="1">The sequence shown here is derived from an EMBL/GenBank/DDBJ whole genome shotgun (WGS) entry which is preliminary data.</text>
</comment>